<reference evidence="2" key="1">
    <citation type="submission" date="2020-02" db="EMBL/GenBank/DDBJ databases">
        <authorList>
            <person name="Meier V. D."/>
        </authorList>
    </citation>
    <scope>NUCLEOTIDE SEQUENCE</scope>
    <source>
        <strain evidence="2">AVDCRST_MAG89</strain>
    </source>
</reference>
<proteinExistence type="predicted"/>
<feature type="compositionally biased region" description="Basic and acidic residues" evidence="1">
    <location>
        <begin position="16"/>
        <end position="27"/>
    </location>
</feature>
<dbReference type="EMBL" id="CADCTV010000933">
    <property type="protein sequence ID" value="CAA9369455.1"/>
    <property type="molecule type" value="Genomic_DNA"/>
</dbReference>
<feature type="region of interest" description="Disordered" evidence="1">
    <location>
        <begin position="1"/>
        <end position="84"/>
    </location>
</feature>
<organism evidence="2">
    <name type="scientific">uncultured Gemmatimonadota bacterium</name>
    <dbReference type="NCBI Taxonomy" id="203437"/>
    <lineage>
        <taxon>Bacteria</taxon>
        <taxon>Pseudomonadati</taxon>
        <taxon>Gemmatimonadota</taxon>
        <taxon>environmental samples</taxon>
    </lineage>
</organism>
<feature type="non-terminal residue" evidence="2">
    <location>
        <position position="1"/>
    </location>
</feature>
<feature type="non-terminal residue" evidence="2">
    <location>
        <position position="84"/>
    </location>
</feature>
<protein>
    <submittedName>
        <fullName evidence="2">Uncharacterized protein</fullName>
    </submittedName>
</protein>
<dbReference type="AlphaFoldDB" id="A0A6J4MUT7"/>
<sequence>ATGPCHPDRSRRRRPDRVLPFRSDRIRRPFPPLHSGQHRGNARSLGDRRDRGPARQPGRGGGGRRARCAHRLGVSPLRPPIRPL</sequence>
<accession>A0A6J4MUT7</accession>
<evidence type="ECO:0000256" key="1">
    <source>
        <dbReference type="SAM" id="MobiDB-lite"/>
    </source>
</evidence>
<name>A0A6J4MUT7_9BACT</name>
<gene>
    <name evidence="2" type="ORF">AVDCRST_MAG89-4447</name>
</gene>
<evidence type="ECO:0000313" key="2">
    <source>
        <dbReference type="EMBL" id="CAA9369455.1"/>
    </source>
</evidence>